<evidence type="ECO:0000313" key="11">
    <source>
        <dbReference type="Proteomes" id="UP001144096"/>
    </source>
</evidence>
<sequence>MVVRFDEEFLKDPVCSYARLRAEGPVHRAEAPDGSPVWLVTGYEDVRAGLADLRLSLDKAHSTTGYRGLSLPASLDRNLLNMDAPDHPRLRRILGRAFTPRRVEALRPAVEEIARSLADAVGGDDLLAEFCVPLPIRVICELLGVPPADVTAFREWTDAVLVPADPARARSAMGSLYAFLTSLVAAKRESPGDDLLSVVADSLTADEMLSAAFLLLLAGYENVVHVLGNGLAELLSAGLTSSTVDELVRHASPLQLAIRRFPVHDVETGGTTIPAGETVMLAVASAHRDASVFPDADVFDPSRAENPHVGFGFGPHYCLGAPLARLEVEVGLAALFSRHPGLSLAVPYAELEWRSAFRSRSLRRLPVRL</sequence>
<evidence type="ECO:0000256" key="2">
    <source>
        <dbReference type="ARBA" id="ARBA00010617"/>
    </source>
</evidence>
<keyword evidence="6 9" id="KW-0408">Iron</keyword>
<dbReference type="InterPro" id="IPR002397">
    <property type="entry name" value="Cyt_P450_B"/>
</dbReference>
<protein>
    <submittedName>
        <fullName evidence="10">Cytochrome P450</fullName>
    </submittedName>
</protein>
<gene>
    <name evidence="10" type="ORF">M8542_29075</name>
</gene>
<evidence type="ECO:0000256" key="4">
    <source>
        <dbReference type="ARBA" id="ARBA00022723"/>
    </source>
</evidence>
<evidence type="ECO:0000256" key="5">
    <source>
        <dbReference type="ARBA" id="ARBA00023002"/>
    </source>
</evidence>
<comment type="similarity">
    <text evidence="2 9">Belongs to the cytochrome P450 family.</text>
</comment>
<keyword evidence="7 9" id="KW-0503">Monooxygenase</keyword>
<dbReference type="GO" id="GO:0004497">
    <property type="term" value="F:monooxygenase activity"/>
    <property type="evidence" value="ECO:0007669"/>
    <property type="project" value="UniProtKB-KW"/>
</dbReference>
<dbReference type="GO" id="GO:0016705">
    <property type="term" value="F:oxidoreductase activity, acting on paired donors, with incorporation or reduction of molecular oxygen"/>
    <property type="evidence" value="ECO:0007669"/>
    <property type="project" value="InterPro"/>
</dbReference>
<dbReference type="Gene3D" id="1.10.630.10">
    <property type="entry name" value="Cytochrome P450"/>
    <property type="match status" value="1"/>
</dbReference>
<evidence type="ECO:0000256" key="6">
    <source>
        <dbReference type="ARBA" id="ARBA00023004"/>
    </source>
</evidence>
<dbReference type="SUPFAM" id="SSF48264">
    <property type="entry name" value="Cytochrome P450"/>
    <property type="match status" value="1"/>
</dbReference>
<keyword evidence="11" id="KW-1185">Reference proteome</keyword>
<dbReference type="GO" id="GO:0005506">
    <property type="term" value="F:iron ion binding"/>
    <property type="evidence" value="ECO:0007669"/>
    <property type="project" value="InterPro"/>
</dbReference>
<dbReference type="CDD" id="cd11029">
    <property type="entry name" value="CYP107-like"/>
    <property type="match status" value="1"/>
</dbReference>
<comment type="function">
    <text evidence="8">Involved in the coupling of aromatic side chains of the heptapeptide of vancomycin.</text>
</comment>
<dbReference type="Proteomes" id="UP001144096">
    <property type="component" value="Unassembled WGS sequence"/>
</dbReference>
<evidence type="ECO:0000313" key="10">
    <source>
        <dbReference type="EMBL" id="MCR6486889.1"/>
    </source>
</evidence>
<reference evidence="10" key="1">
    <citation type="submission" date="2022-06" db="EMBL/GenBank/DDBJ databases">
        <title>Amycolatopsis iheyaensis sp. nov., a new species of the genus Amycolatopsis isolated from soil in Iheya island, Japan.</title>
        <authorList>
            <person name="Ngamcharungchit C."/>
            <person name="Kanto H."/>
            <person name="Take A."/>
            <person name="Intra B."/>
            <person name="Matsumoto A."/>
            <person name="Panbangred W."/>
            <person name="Inahashi Y."/>
        </authorList>
    </citation>
    <scope>NUCLEOTIDE SEQUENCE</scope>
    <source>
        <strain evidence="10">OK19-0408</strain>
    </source>
</reference>
<accession>A0A9X2NHN1</accession>
<dbReference type="RefSeq" id="WP_257923452.1">
    <property type="nucleotide sequence ID" value="NZ_JAMXQV010000016.1"/>
</dbReference>
<dbReference type="InterPro" id="IPR017972">
    <property type="entry name" value="Cyt_P450_CS"/>
</dbReference>
<dbReference type="FunFam" id="1.10.630.10:FF:000018">
    <property type="entry name" value="Cytochrome P450 monooxygenase"/>
    <property type="match status" value="1"/>
</dbReference>
<dbReference type="Pfam" id="PF00067">
    <property type="entry name" value="p450"/>
    <property type="match status" value="1"/>
</dbReference>
<evidence type="ECO:0000256" key="3">
    <source>
        <dbReference type="ARBA" id="ARBA00022617"/>
    </source>
</evidence>
<evidence type="ECO:0000256" key="1">
    <source>
        <dbReference type="ARBA" id="ARBA00004660"/>
    </source>
</evidence>
<evidence type="ECO:0000256" key="7">
    <source>
        <dbReference type="ARBA" id="ARBA00023033"/>
    </source>
</evidence>
<dbReference type="AlphaFoldDB" id="A0A9X2NHN1"/>
<dbReference type="PROSITE" id="PS00086">
    <property type="entry name" value="CYTOCHROME_P450"/>
    <property type="match status" value="1"/>
</dbReference>
<dbReference type="PRINTS" id="PR00359">
    <property type="entry name" value="BP450"/>
</dbReference>
<proteinExistence type="inferred from homology"/>
<name>A0A9X2NHN1_9PSEU</name>
<dbReference type="InterPro" id="IPR001128">
    <property type="entry name" value="Cyt_P450"/>
</dbReference>
<comment type="pathway">
    <text evidence="1">Antibiotic biosynthesis; vancomycin biosynthesis.</text>
</comment>
<dbReference type="InterPro" id="IPR036396">
    <property type="entry name" value="Cyt_P450_sf"/>
</dbReference>
<evidence type="ECO:0000256" key="9">
    <source>
        <dbReference type="RuleBase" id="RU000461"/>
    </source>
</evidence>
<comment type="caution">
    <text evidence="10">The sequence shown here is derived from an EMBL/GenBank/DDBJ whole genome shotgun (WGS) entry which is preliminary data.</text>
</comment>
<keyword evidence="5 9" id="KW-0560">Oxidoreductase</keyword>
<dbReference type="PANTHER" id="PTHR46696:SF1">
    <property type="entry name" value="CYTOCHROME P450 YJIB-RELATED"/>
    <property type="match status" value="1"/>
</dbReference>
<dbReference type="PANTHER" id="PTHR46696">
    <property type="entry name" value="P450, PUTATIVE (EUROFUNG)-RELATED"/>
    <property type="match status" value="1"/>
</dbReference>
<organism evidence="10 11">
    <name type="scientific">Amycolatopsis iheyensis</name>
    <dbReference type="NCBI Taxonomy" id="2945988"/>
    <lineage>
        <taxon>Bacteria</taxon>
        <taxon>Bacillati</taxon>
        <taxon>Actinomycetota</taxon>
        <taxon>Actinomycetes</taxon>
        <taxon>Pseudonocardiales</taxon>
        <taxon>Pseudonocardiaceae</taxon>
        <taxon>Amycolatopsis</taxon>
    </lineage>
</organism>
<dbReference type="EMBL" id="JAMXQV010000016">
    <property type="protein sequence ID" value="MCR6486889.1"/>
    <property type="molecule type" value="Genomic_DNA"/>
</dbReference>
<evidence type="ECO:0000256" key="8">
    <source>
        <dbReference type="ARBA" id="ARBA00055433"/>
    </source>
</evidence>
<keyword evidence="4 9" id="KW-0479">Metal-binding</keyword>
<dbReference type="GO" id="GO:0020037">
    <property type="term" value="F:heme binding"/>
    <property type="evidence" value="ECO:0007669"/>
    <property type="project" value="InterPro"/>
</dbReference>
<keyword evidence="3 9" id="KW-0349">Heme</keyword>